<organism evidence="6 7">
    <name type="scientific">Thioalbus denitrificans</name>
    <dbReference type="NCBI Taxonomy" id="547122"/>
    <lineage>
        <taxon>Bacteria</taxon>
        <taxon>Pseudomonadati</taxon>
        <taxon>Pseudomonadota</taxon>
        <taxon>Gammaproteobacteria</taxon>
        <taxon>Chromatiales</taxon>
        <taxon>Ectothiorhodospiraceae</taxon>
        <taxon>Thioalbus</taxon>
    </lineage>
</organism>
<dbReference type="InterPro" id="IPR000595">
    <property type="entry name" value="cNMP-bd_dom"/>
</dbReference>
<feature type="domain" description="Cyclic nucleotide-binding" evidence="4">
    <location>
        <begin position="9"/>
        <end position="76"/>
    </location>
</feature>
<protein>
    <submittedName>
        <fullName evidence="6">CRP/FNR family transcriptional regulator</fullName>
    </submittedName>
</protein>
<dbReference type="InterPro" id="IPR014710">
    <property type="entry name" value="RmlC-like_jellyroll"/>
</dbReference>
<dbReference type="InterPro" id="IPR050397">
    <property type="entry name" value="Env_Response_Regulators"/>
</dbReference>
<keyword evidence="3" id="KW-0804">Transcription</keyword>
<dbReference type="PANTHER" id="PTHR24567">
    <property type="entry name" value="CRP FAMILY TRANSCRIPTIONAL REGULATORY PROTEIN"/>
    <property type="match status" value="1"/>
</dbReference>
<dbReference type="PANTHER" id="PTHR24567:SF26">
    <property type="entry name" value="REGULATORY PROTEIN YEIL"/>
    <property type="match status" value="1"/>
</dbReference>
<evidence type="ECO:0000259" key="4">
    <source>
        <dbReference type="PROSITE" id="PS50042"/>
    </source>
</evidence>
<dbReference type="SMART" id="SM00419">
    <property type="entry name" value="HTH_CRP"/>
    <property type="match status" value="1"/>
</dbReference>
<dbReference type="EMBL" id="QPJY01000003">
    <property type="protein sequence ID" value="RCX31156.1"/>
    <property type="molecule type" value="Genomic_DNA"/>
</dbReference>
<dbReference type="InterPro" id="IPR018490">
    <property type="entry name" value="cNMP-bd_dom_sf"/>
</dbReference>
<evidence type="ECO:0000256" key="2">
    <source>
        <dbReference type="ARBA" id="ARBA00023125"/>
    </source>
</evidence>
<dbReference type="PROSITE" id="PS51063">
    <property type="entry name" value="HTH_CRP_2"/>
    <property type="match status" value="1"/>
</dbReference>
<evidence type="ECO:0000259" key="5">
    <source>
        <dbReference type="PROSITE" id="PS51063"/>
    </source>
</evidence>
<keyword evidence="7" id="KW-1185">Reference proteome</keyword>
<dbReference type="AlphaFoldDB" id="A0A369CEP2"/>
<dbReference type="PROSITE" id="PS50042">
    <property type="entry name" value="CNMP_BINDING_3"/>
    <property type="match status" value="1"/>
</dbReference>
<evidence type="ECO:0000256" key="3">
    <source>
        <dbReference type="ARBA" id="ARBA00023163"/>
    </source>
</evidence>
<reference evidence="6 7" key="1">
    <citation type="submission" date="2018-07" db="EMBL/GenBank/DDBJ databases">
        <title>Genomic Encyclopedia of Type Strains, Phase IV (KMG-IV): sequencing the most valuable type-strain genomes for metagenomic binning, comparative biology and taxonomic classification.</title>
        <authorList>
            <person name="Goeker M."/>
        </authorList>
    </citation>
    <scope>NUCLEOTIDE SEQUENCE [LARGE SCALE GENOMIC DNA]</scope>
    <source>
        <strain evidence="6 7">DSM 26407</strain>
    </source>
</reference>
<evidence type="ECO:0000256" key="1">
    <source>
        <dbReference type="ARBA" id="ARBA00023015"/>
    </source>
</evidence>
<evidence type="ECO:0000313" key="7">
    <source>
        <dbReference type="Proteomes" id="UP000252707"/>
    </source>
</evidence>
<comment type="caution">
    <text evidence="6">The sequence shown here is derived from an EMBL/GenBank/DDBJ whole genome shotgun (WGS) entry which is preliminary data.</text>
</comment>
<dbReference type="Proteomes" id="UP000252707">
    <property type="component" value="Unassembled WGS sequence"/>
</dbReference>
<dbReference type="GO" id="GO:0005829">
    <property type="term" value="C:cytosol"/>
    <property type="evidence" value="ECO:0007669"/>
    <property type="project" value="TreeGrafter"/>
</dbReference>
<sequence>MGYLSAVQSYLGLSSPGMTLLGEGLRGVRFERPTAVIHKGQRVSGAYLVTRGRLRVFTYTPHSTEATLYFIGAGETCVLALNCLFNDLRYPAWVESDADTEVAIIPGPIYRRLFEREPAVQDLTVKTLSTLVFRLMGEIEQIHACTLDQRLAGFILGHASADGVLPMTQQALAGHLGTSREVIARLMQGFTARGLVKTGRGMITLIDAAGLAEVARPG</sequence>
<dbReference type="GO" id="GO:0003700">
    <property type="term" value="F:DNA-binding transcription factor activity"/>
    <property type="evidence" value="ECO:0007669"/>
    <property type="project" value="TreeGrafter"/>
</dbReference>
<name>A0A369CEP2_9GAMM</name>
<dbReference type="SUPFAM" id="SSF51206">
    <property type="entry name" value="cAMP-binding domain-like"/>
    <property type="match status" value="1"/>
</dbReference>
<dbReference type="OrthoDB" id="9776746at2"/>
<evidence type="ECO:0000313" key="6">
    <source>
        <dbReference type="EMBL" id="RCX31156.1"/>
    </source>
</evidence>
<dbReference type="InterPro" id="IPR036388">
    <property type="entry name" value="WH-like_DNA-bd_sf"/>
</dbReference>
<dbReference type="GO" id="GO:0003677">
    <property type="term" value="F:DNA binding"/>
    <property type="evidence" value="ECO:0007669"/>
    <property type="project" value="UniProtKB-KW"/>
</dbReference>
<proteinExistence type="predicted"/>
<dbReference type="InterPro" id="IPR012318">
    <property type="entry name" value="HTH_CRP"/>
</dbReference>
<dbReference type="SUPFAM" id="SSF46785">
    <property type="entry name" value="Winged helix' DNA-binding domain"/>
    <property type="match status" value="1"/>
</dbReference>
<accession>A0A369CEP2</accession>
<dbReference type="Gene3D" id="1.10.10.10">
    <property type="entry name" value="Winged helix-like DNA-binding domain superfamily/Winged helix DNA-binding domain"/>
    <property type="match status" value="1"/>
</dbReference>
<dbReference type="Pfam" id="PF00027">
    <property type="entry name" value="cNMP_binding"/>
    <property type="match status" value="1"/>
</dbReference>
<gene>
    <name evidence="6" type="ORF">DFQ59_103120</name>
</gene>
<feature type="domain" description="HTH crp-type" evidence="5">
    <location>
        <begin position="145"/>
        <end position="209"/>
    </location>
</feature>
<dbReference type="InterPro" id="IPR036390">
    <property type="entry name" value="WH_DNA-bd_sf"/>
</dbReference>
<keyword evidence="1" id="KW-0805">Transcription regulation</keyword>
<dbReference type="RefSeq" id="WP_114279342.1">
    <property type="nucleotide sequence ID" value="NZ_QPJY01000003.1"/>
</dbReference>
<dbReference type="Gene3D" id="2.60.120.10">
    <property type="entry name" value="Jelly Rolls"/>
    <property type="match status" value="1"/>
</dbReference>
<dbReference type="Pfam" id="PF13545">
    <property type="entry name" value="HTH_Crp_2"/>
    <property type="match status" value="1"/>
</dbReference>
<dbReference type="CDD" id="cd00038">
    <property type="entry name" value="CAP_ED"/>
    <property type="match status" value="1"/>
</dbReference>
<keyword evidence="2" id="KW-0238">DNA-binding</keyword>